<comment type="caution">
    <text evidence="2">The sequence shown here is derived from an EMBL/GenBank/DDBJ whole genome shotgun (WGS) entry which is preliminary data.</text>
</comment>
<dbReference type="EMBL" id="JADLRE010000022">
    <property type="protein sequence ID" value="MBF6228459.1"/>
    <property type="molecule type" value="Genomic_DNA"/>
</dbReference>
<gene>
    <name evidence="2" type="ORF">IU470_25555</name>
</gene>
<keyword evidence="3" id="KW-1185">Reference proteome</keyword>
<accession>A0ABS0CDN5</accession>
<proteinExistence type="predicted"/>
<evidence type="ECO:0000313" key="3">
    <source>
        <dbReference type="Proteomes" id="UP000807309"/>
    </source>
</evidence>
<dbReference type="Gene3D" id="3.40.50.150">
    <property type="entry name" value="Vaccinia Virus protein VP39"/>
    <property type="match status" value="1"/>
</dbReference>
<dbReference type="GO" id="GO:0032259">
    <property type="term" value="P:methylation"/>
    <property type="evidence" value="ECO:0007669"/>
    <property type="project" value="UniProtKB-KW"/>
</dbReference>
<organism evidence="2 3">
    <name type="scientific">Nocardia abscessus</name>
    <dbReference type="NCBI Taxonomy" id="120957"/>
    <lineage>
        <taxon>Bacteria</taxon>
        <taxon>Bacillati</taxon>
        <taxon>Actinomycetota</taxon>
        <taxon>Actinomycetes</taxon>
        <taxon>Mycobacteriales</taxon>
        <taxon>Nocardiaceae</taxon>
        <taxon>Nocardia</taxon>
    </lineage>
</organism>
<evidence type="ECO:0000259" key="1">
    <source>
        <dbReference type="Pfam" id="PF08241"/>
    </source>
</evidence>
<name>A0ABS0CDN5_9NOCA</name>
<protein>
    <submittedName>
        <fullName evidence="2">Class I SAM-dependent methyltransferase</fullName>
    </submittedName>
</protein>
<evidence type="ECO:0000313" key="2">
    <source>
        <dbReference type="EMBL" id="MBF6228459.1"/>
    </source>
</evidence>
<reference evidence="2 3" key="1">
    <citation type="submission" date="2020-10" db="EMBL/GenBank/DDBJ databases">
        <title>Identification of Nocardia species via Next-generation sequencing and recognition of intraspecies genetic diversity.</title>
        <authorList>
            <person name="Li P."/>
            <person name="Li P."/>
            <person name="Lu B."/>
        </authorList>
    </citation>
    <scope>NUCLEOTIDE SEQUENCE [LARGE SCALE GENOMIC DNA]</scope>
    <source>
        <strain evidence="2 3">N-11</strain>
    </source>
</reference>
<dbReference type="Proteomes" id="UP000807309">
    <property type="component" value="Unassembled WGS sequence"/>
</dbReference>
<keyword evidence="2" id="KW-0808">Transferase</keyword>
<dbReference type="InterPro" id="IPR013216">
    <property type="entry name" value="Methyltransf_11"/>
</dbReference>
<dbReference type="GO" id="GO:0008168">
    <property type="term" value="F:methyltransferase activity"/>
    <property type="evidence" value="ECO:0007669"/>
    <property type="project" value="UniProtKB-KW"/>
</dbReference>
<dbReference type="PANTHER" id="PTHR43591">
    <property type="entry name" value="METHYLTRANSFERASE"/>
    <property type="match status" value="1"/>
</dbReference>
<sequence>MALFDLFTDRLLRRPRGPLARLMWRDMRSHHEIFRDTLAELHLTDSDHLIEVGCGGGTFAARALETGCRVTAVDHSADMVALTRSRNETAVQEGRLEVIEAAAEALPLPDGRFSSATAMNVLFFVDAPAMLSELHRVLEPNGRLVLHTVAPDPPRSLMPPPVAKRARFHSDAEFVAMLEGAGLQEPKIRRVDSAFQIATARRPA</sequence>
<feature type="domain" description="Methyltransferase type 11" evidence="1">
    <location>
        <begin position="51"/>
        <end position="146"/>
    </location>
</feature>
<dbReference type="RefSeq" id="WP_195035362.1">
    <property type="nucleotide sequence ID" value="NZ_JADLRE010000022.1"/>
</dbReference>
<dbReference type="InterPro" id="IPR029063">
    <property type="entry name" value="SAM-dependent_MTases_sf"/>
</dbReference>
<dbReference type="SUPFAM" id="SSF53335">
    <property type="entry name" value="S-adenosyl-L-methionine-dependent methyltransferases"/>
    <property type="match status" value="1"/>
</dbReference>
<keyword evidence="2" id="KW-0489">Methyltransferase</keyword>
<dbReference type="Pfam" id="PF08241">
    <property type="entry name" value="Methyltransf_11"/>
    <property type="match status" value="1"/>
</dbReference>
<dbReference type="CDD" id="cd02440">
    <property type="entry name" value="AdoMet_MTases"/>
    <property type="match status" value="1"/>
</dbReference>